<dbReference type="SMART" id="SM00042">
    <property type="entry name" value="CUB"/>
    <property type="match status" value="3"/>
</dbReference>
<dbReference type="PRINTS" id="PR00010">
    <property type="entry name" value="EGFBLOOD"/>
</dbReference>
<dbReference type="PROSITE" id="PS01187">
    <property type="entry name" value="EGF_CA"/>
    <property type="match status" value="1"/>
</dbReference>
<feature type="domain" description="EGF-like" evidence="14">
    <location>
        <begin position="155"/>
        <end position="191"/>
    </location>
</feature>
<feature type="domain" description="CUB" evidence="13">
    <location>
        <begin position="854"/>
        <end position="913"/>
    </location>
</feature>
<dbReference type="SMART" id="SM00181">
    <property type="entry name" value="EGF"/>
    <property type="match status" value="8"/>
</dbReference>
<dbReference type="GO" id="GO:0005509">
    <property type="term" value="F:calcium ion binding"/>
    <property type="evidence" value="ECO:0007669"/>
    <property type="project" value="InterPro"/>
</dbReference>
<evidence type="ECO:0000256" key="1">
    <source>
        <dbReference type="ARBA" id="ARBA00004236"/>
    </source>
</evidence>
<feature type="domain" description="CUB" evidence="13">
    <location>
        <begin position="505"/>
        <end position="618"/>
    </location>
</feature>
<dbReference type="PROSITE" id="PS01180">
    <property type="entry name" value="CUB"/>
    <property type="match status" value="4"/>
</dbReference>
<dbReference type="SMART" id="SM00179">
    <property type="entry name" value="EGF_CA"/>
    <property type="match status" value="7"/>
</dbReference>
<name>A0A8X6J2Y3_TRICU</name>
<dbReference type="FunFam" id="2.60.120.290:FF:000013">
    <property type="entry name" value="Membrane frizzled-related protein"/>
    <property type="match status" value="1"/>
</dbReference>
<evidence type="ECO:0000256" key="9">
    <source>
        <dbReference type="PROSITE-ProRule" id="PRU00059"/>
    </source>
</evidence>
<dbReference type="SUPFAM" id="SSF57196">
    <property type="entry name" value="EGF/Laminin"/>
    <property type="match status" value="4"/>
</dbReference>
<feature type="domain" description="EGF-like" evidence="14">
    <location>
        <begin position="193"/>
        <end position="234"/>
    </location>
</feature>
<keyword evidence="5" id="KW-0677">Repeat</keyword>
<dbReference type="FunFam" id="2.60.120.290:FF:000060">
    <property type="entry name" value="Cubilin homolog"/>
    <property type="match status" value="1"/>
</dbReference>
<evidence type="ECO:0000256" key="5">
    <source>
        <dbReference type="ARBA" id="ARBA00022737"/>
    </source>
</evidence>
<dbReference type="Pfam" id="PF07645">
    <property type="entry name" value="EGF_CA"/>
    <property type="match status" value="3"/>
</dbReference>
<dbReference type="FunFam" id="2.10.25.10:FF:000434">
    <property type="entry name" value="Predicted protein"/>
    <property type="match status" value="1"/>
</dbReference>
<dbReference type="InterPro" id="IPR009030">
    <property type="entry name" value="Growth_fac_rcpt_cys_sf"/>
</dbReference>
<comment type="caution">
    <text evidence="10">Lacks conserved residue(s) required for the propagation of feature annotation.</text>
</comment>
<feature type="disulfide bond" evidence="10">
    <location>
        <begin position="450"/>
        <end position="459"/>
    </location>
</feature>
<dbReference type="InterPro" id="IPR018097">
    <property type="entry name" value="EGF_Ca-bd_CS"/>
</dbReference>
<sequence>MFRVQVALFFILFSISFSDSDDRDPYRNQPRIVVKDGVLQLHGAMNGNIYLITKGNGKMFFGSEGALATFPETGNNQASSSINTLNINFDETQRKVGQIVEQMNVLEENITSIESRINRFIGTGQDRLSNRALRRFSAKVQALQEKVNTLTQLLSENECNSNPCRNGGTCVDTYNGFICNCPSNWEGATCENDVNECARFAGTSFGCQNGATCINNVGGYSCNCPPNWYGIHCTQQHDDCSTASHQELCGHGTCIDEKRAVPGQPRYRCICDPGWQSGRNGPACTEDIDECSGAERRCSLNPPVTCINLPGTFHCGQCPAGYTGNGISCSDINECESNNGGCSMQPFVQCTNTVGSRICGPCPTGYVGNGVYCTFVGVCNTNRGGCHPLATCIENTAITGTYRECRCPSGYTGSGEGPNGCIQTAGLTCDNNPCRHGTCLPSGQSFRCACNPGFHGTLCDQEEIDACFSSPCENGGTCVRTVNSFRCICVAPYEGPTCADRVGSCGGHIVETNGTIQFPEAGTAYDHMMSCAWVITVPPGKVINITFDRFDLEDGGNCEFDFLQINDGPNAGSRVIDRFCGDIMQSKSLVSTHNHVYLWFQSDKTVAHTGFFLRWAAMDPVCGALLNTSEYGSVNSPGYPGKYPVNRTCTWMVRVPFGKRIQFHFATLQIESHDNCSYDYLKVYDGPSSTDPVIGLYCTTVTPAPLTTSGHEALVIFHSDESVQDFGFHITYAAQPKVQGCGGILTTPSGTIRSPNFPDVYENNLNCEWLIRIHPDNRLMLTFKEFNLEHHQNCSFDYLEVFSGENDNSPLLGRYCGNSIPQDLISNTNQLFVRFKTDNSLVQGGFRIEYKTICGGVYSEPTGILSSPYYPDSYPAHAQCIYDIRLEPGYLVNVTFHFMEIEEHQDCRYDFLE</sequence>
<feature type="disulfide bond" evidence="10">
    <location>
        <begin position="224"/>
        <end position="233"/>
    </location>
</feature>
<dbReference type="Pfam" id="PF00008">
    <property type="entry name" value="EGF"/>
    <property type="match status" value="3"/>
</dbReference>
<dbReference type="PANTHER" id="PTHR47761:SF1">
    <property type="entry name" value="C-TYPE LECTIN-RELATED"/>
    <property type="match status" value="1"/>
</dbReference>
<evidence type="ECO:0000259" key="14">
    <source>
        <dbReference type="PROSITE" id="PS50026"/>
    </source>
</evidence>
<evidence type="ECO:0000259" key="13">
    <source>
        <dbReference type="PROSITE" id="PS01180"/>
    </source>
</evidence>
<keyword evidence="2" id="KW-1003">Cell membrane</keyword>
<dbReference type="CDD" id="cd00054">
    <property type="entry name" value="EGF_CA"/>
    <property type="match status" value="5"/>
</dbReference>
<dbReference type="SUPFAM" id="SSF49854">
    <property type="entry name" value="Spermadhesin, CUB domain"/>
    <property type="match status" value="4"/>
</dbReference>
<dbReference type="PROSITE" id="PS00022">
    <property type="entry name" value="EGF_1"/>
    <property type="match status" value="4"/>
</dbReference>
<evidence type="ECO:0000256" key="6">
    <source>
        <dbReference type="ARBA" id="ARBA00023136"/>
    </source>
</evidence>
<dbReference type="Pfam" id="PF00431">
    <property type="entry name" value="CUB"/>
    <property type="match status" value="4"/>
</dbReference>
<proteinExistence type="predicted"/>
<dbReference type="Gene3D" id="2.10.25.10">
    <property type="entry name" value="Laminin"/>
    <property type="match status" value="7"/>
</dbReference>
<evidence type="ECO:0000256" key="8">
    <source>
        <dbReference type="ARBA" id="ARBA00023180"/>
    </source>
</evidence>
<feature type="domain" description="CUB" evidence="13">
    <location>
        <begin position="741"/>
        <end position="853"/>
    </location>
</feature>
<gene>
    <name evidence="15" type="primary">Cubn</name>
    <name evidence="15" type="ORF">TNCT_554351</name>
</gene>
<feature type="domain" description="CUB" evidence="13">
    <location>
        <begin position="622"/>
        <end position="735"/>
    </location>
</feature>
<keyword evidence="3 10" id="KW-0245">EGF-like domain</keyword>
<feature type="signal peptide" evidence="12">
    <location>
        <begin position="1"/>
        <end position="20"/>
    </location>
</feature>
<dbReference type="InterPro" id="IPR053119">
    <property type="entry name" value="Cubilin_domain"/>
</dbReference>
<keyword evidence="4 12" id="KW-0732">Signal</keyword>
<dbReference type="InterPro" id="IPR000859">
    <property type="entry name" value="CUB_dom"/>
</dbReference>
<organism evidence="15 16">
    <name type="scientific">Trichonephila clavata</name>
    <name type="common">Joro spider</name>
    <name type="synonym">Nephila clavata</name>
    <dbReference type="NCBI Taxonomy" id="2740835"/>
    <lineage>
        <taxon>Eukaryota</taxon>
        <taxon>Metazoa</taxon>
        <taxon>Ecdysozoa</taxon>
        <taxon>Arthropoda</taxon>
        <taxon>Chelicerata</taxon>
        <taxon>Arachnida</taxon>
        <taxon>Araneae</taxon>
        <taxon>Araneomorphae</taxon>
        <taxon>Entelegynae</taxon>
        <taxon>Araneoidea</taxon>
        <taxon>Nephilidae</taxon>
        <taxon>Trichonephila</taxon>
    </lineage>
</organism>
<evidence type="ECO:0000256" key="2">
    <source>
        <dbReference type="ARBA" id="ARBA00022475"/>
    </source>
</evidence>
<dbReference type="InterPro" id="IPR000742">
    <property type="entry name" value="EGF"/>
</dbReference>
<dbReference type="GO" id="GO:0005886">
    <property type="term" value="C:plasma membrane"/>
    <property type="evidence" value="ECO:0007669"/>
    <property type="project" value="UniProtKB-SubCell"/>
</dbReference>
<feature type="disulfide bond" evidence="9">
    <location>
        <begin position="622"/>
        <end position="649"/>
    </location>
</feature>
<feature type="non-terminal residue" evidence="15">
    <location>
        <position position="1"/>
    </location>
</feature>
<feature type="domain" description="EGF-like" evidence="14">
    <location>
        <begin position="463"/>
        <end position="499"/>
    </location>
</feature>
<dbReference type="Proteomes" id="UP000887116">
    <property type="component" value="Unassembled WGS sequence"/>
</dbReference>
<dbReference type="PROSITE" id="PS00010">
    <property type="entry name" value="ASX_HYDROXYL"/>
    <property type="match status" value="2"/>
</dbReference>
<evidence type="ECO:0000256" key="11">
    <source>
        <dbReference type="SAM" id="Coils"/>
    </source>
</evidence>
<evidence type="ECO:0000256" key="12">
    <source>
        <dbReference type="SAM" id="SignalP"/>
    </source>
</evidence>
<feature type="disulfide bond" evidence="10">
    <location>
        <begin position="489"/>
        <end position="498"/>
    </location>
</feature>
<feature type="chain" id="PRO_5036483164" evidence="12">
    <location>
        <begin position="21"/>
        <end position="913"/>
    </location>
</feature>
<dbReference type="PANTHER" id="PTHR47761">
    <property type="entry name" value="C-TYPE LECTIN-RELATED"/>
    <property type="match status" value="1"/>
</dbReference>
<dbReference type="FunFam" id="2.10.25.10:FF:000260">
    <property type="entry name" value="Notch receptor 4"/>
    <property type="match status" value="1"/>
</dbReference>
<evidence type="ECO:0000256" key="4">
    <source>
        <dbReference type="ARBA" id="ARBA00022729"/>
    </source>
</evidence>
<dbReference type="InterPro" id="IPR035914">
    <property type="entry name" value="Sperma_CUB_dom_sf"/>
</dbReference>
<feature type="coiled-coil region" evidence="11">
    <location>
        <begin position="133"/>
        <end position="160"/>
    </location>
</feature>
<accession>A0A8X6J2Y3</accession>
<feature type="disulfide bond" evidence="10">
    <location>
        <begin position="181"/>
        <end position="190"/>
    </location>
</feature>
<evidence type="ECO:0000313" key="16">
    <source>
        <dbReference type="Proteomes" id="UP000887116"/>
    </source>
</evidence>
<reference evidence="15" key="1">
    <citation type="submission" date="2020-07" db="EMBL/GenBank/DDBJ databases">
        <title>Multicomponent nature underlies the extraordinary mechanical properties of spider dragline silk.</title>
        <authorList>
            <person name="Kono N."/>
            <person name="Nakamura H."/>
            <person name="Mori M."/>
            <person name="Yoshida Y."/>
            <person name="Ohtoshi R."/>
            <person name="Malay A.D."/>
            <person name="Moran D.A.P."/>
            <person name="Tomita M."/>
            <person name="Numata K."/>
            <person name="Arakawa K."/>
        </authorList>
    </citation>
    <scope>NUCLEOTIDE SEQUENCE</scope>
</reference>
<dbReference type="AlphaFoldDB" id="A0A8X6J2Y3"/>
<keyword evidence="8" id="KW-0325">Glycoprotein</keyword>
<dbReference type="PROSITE" id="PS50026">
    <property type="entry name" value="EGF_3"/>
    <property type="match status" value="4"/>
</dbReference>
<dbReference type="CDD" id="cd00041">
    <property type="entry name" value="CUB"/>
    <property type="match status" value="4"/>
</dbReference>
<dbReference type="FunFam" id="2.10.25.10:FF:000429">
    <property type="entry name" value="Cubilin"/>
    <property type="match status" value="1"/>
</dbReference>
<feature type="disulfide bond" evidence="10">
    <location>
        <begin position="429"/>
        <end position="439"/>
    </location>
</feature>
<dbReference type="FunFam" id="2.60.120.290:FF:000042">
    <property type="entry name" value="AGAP005526-PA"/>
    <property type="match status" value="1"/>
</dbReference>
<keyword evidence="16" id="KW-1185">Reference proteome</keyword>
<protein>
    <submittedName>
        <fullName evidence="15">Cubilin</fullName>
    </submittedName>
</protein>
<feature type="domain" description="EGF-like" evidence="14">
    <location>
        <begin position="425"/>
        <end position="460"/>
    </location>
</feature>
<dbReference type="SUPFAM" id="SSF57184">
    <property type="entry name" value="Growth factor receptor domain"/>
    <property type="match status" value="1"/>
</dbReference>
<evidence type="ECO:0000256" key="3">
    <source>
        <dbReference type="ARBA" id="ARBA00022536"/>
    </source>
</evidence>
<keyword evidence="11" id="KW-0175">Coiled coil</keyword>
<dbReference type="InterPro" id="IPR000152">
    <property type="entry name" value="EGF-type_Asp/Asn_hydroxyl_site"/>
</dbReference>
<dbReference type="InterPro" id="IPR049883">
    <property type="entry name" value="NOTCH1_EGF-like"/>
</dbReference>
<dbReference type="InterPro" id="IPR001881">
    <property type="entry name" value="EGF-like_Ca-bd_dom"/>
</dbReference>
<dbReference type="OrthoDB" id="6407268at2759"/>
<comment type="subcellular location">
    <subcellularLocation>
        <location evidence="1">Cell membrane</location>
    </subcellularLocation>
</comment>
<dbReference type="FunFam" id="2.10.25.10:FF:000143">
    <property type="entry name" value="Protein crumbs 1"/>
    <property type="match status" value="1"/>
</dbReference>
<evidence type="ECO:0000256" key="10">
    <source>
        <dbReference type="PROSITE-ProRule" id="PRU00076"/>
    </source>
</evidence>
<dbReference type="CDD" id="cd22201">
    <property type="entry name" value="cubilin_NTD"/>
    <property type="match status" value="1"/>
</dbReference>
<dbReference type="Gene3D" id="2.60.120.290">
    <property type="entry name" value="Spermadhesin, CUB domain"/>
    <property type="match status" value="4"/>
</dbReference>
<comment type="caution">
    <text evidence="15">The sequence shown here is derived from an EMBL/GenBank/DDBJ whole genome shotgun (WGS) entry which is preliminary data.</text>
</comment>
<keyword evidence="7 10" id="KW-1015">Disulfide bond</keyword>
<evidence type="ECO:0000256" key="7">
    <source>
        <dbReference type="ARBA" id="ARBA00023157"/>
    </source>
</evidence>
<dbReference type="PROSITE" id="PS01186">
    <property type="entry name" value="EGF_2"/>
    <property type="match status" value="3"/>
</dbReference>
<keyword evidence="6" id="KW-0472">Membrane</keyword>
<dbReference type="EMBL" id="BMAO01007673">
    <property type="protein sequence ID" value="GFR17715.1"/>
    <property type="molecule type" value="Genomic_DNA"/>
</dbReference>
<evidence type="ECO:0000313" key="15">
    <source>
        <dbReference type="EMBL" id="GFR17715.1"/>
    </source>
</evidence>